<name>F9WDN3_TRYCI</name>
<organism evidence="1 2">
    <name type="scientific">Trypanosoma congolense (strain IL3000)</name>
    <dbReference type="NCBI Taxonomy" id="1068625"/>
    <lineage>
        <taxon>Eukaryota</taxon>
        <taxon>Discoba</taxon>
        <taxon>Euglenozoa</taxon>
        <taxon>Kinetoplastea</taxon>
        <taxon>Metakinetoplastina</taxon>
        <taxon>Trypanosomatida</taxon>
        <taxon>Trypanosomatidae</taxon>
        <taxon>Trypanosoma</taxon>
        <taxon>Nannomonas</taxon>
    </lineage>
</organism>
<accession>F9WDN3</accession>
<reference evidence="1 2" key="2">
    <citation type="journal article" date="2012" name="Proc. Natl. Acad. Sci. U.S.A.">
        <title>Antigenic diversity is generated by distinct evolutionary mechanisms in African trypanosome species.</title>
        <authorList>
            <person name="Jackson A.P."/>
            <person name="Berry A."/>
            <person name="Aslett M."/>
            <person name="Allison H.C."/>
            <person name="Burton P."/>
            <person name="Vavrova-Anderson J."/>
            <person name="Brown R."/>
            <person name="Browne H."/>
            <person name="Corton N."/>
            <person name="Hauser H."/>
            <person name="Gamble J."/>
            <person name="Gilderthorp R."/>
            <person name="Marcello L."/>
            <person name="McQuillan J."/>
            <person name="Otto T.D."/>
            <person name="Quail M.A."/>
            <person name="Sanders M.J."/>
            <person name="van Tonder A."/>
            <person name="Ginger M.L."/>
            <person name="Field M.C."/>
            <person name="Barry J.D."/>
            <person name="Hertz-Fowler C."/>
            <person name="Berriman M."/>
        </authorList>
    </citation>
    <scope>NUCLEOTIDE SEQUENCE [LARGE SCALE GENOMIC DNA]</scope>
    <source>
        <strain evidence="1 2">IL3000</strain>
    </source>
</reference>
<evidence type="ECO:0000313" key="1">
    <source>
        <dbReference type="EMBL" id="CCD15387.1"/>
    </source>
</evidence>
<proteinExistence type="predicted"/>
<dbReference type="Proteomes" id="UP000000702">
    <property type="component" value="Unassembled WGS sequence"/>
</dbReference>
<dbReference type="VEuPathDB" id="TriTrypDB:TcIL3000_0_59130"/>
<comment type="caution">
    <text evidence="1">The sequence shown here is derived from an EMBL/GenBank/DDBJ whole genome shotgun (WGS) entry which is preliminary data.</text>
</comment>
<sequence>MFHLHCTERLPSRILLQSTNVASALHPDPLSCSAYWSNCTITRNVDLIFKRGSGELAHFKVPGACEKANNPNFFRLPCVNAADVLGGSIEAGWVMNYDFSEGTSSSEKQKDHACLTLRQLPTVAMLLRTASTDIKLLIVRPVLKAVKEEPTIVYHATLLTPPEGVRHVVLGRDGSLLLLLGHHIPDHDFTVPCFSYAVKGDHGCASFKPTRLCIPSPFVDMLREESAQRVVCARARKALRQVESPVLGGLDTEVILLTDHAVVLIFHVNVSREAETLLVCGLFACLNSAACWVAYKIH</sequence>
<gene>
    <name evidence="1" type="ORF">TCIL3000_0_59130</name>
</gene>
<dbReference type="AlphaFoldDB" id="F9WDN3"/>
<keyword evidence="2" id="KW-1185">Reference proteome</keyword>
<evidence type="ECO:0000313" key="2">
    <source>
        <dbReference type="Proteomes" id="UP000000702"/>
    </source>
</evidence>
<protein>
    <submittedName>
        <fullName evidence="1">WGS project CAEQ00000000 data, annotated contig 2383</fullName>
    </submittedName>
</protein>
<reference evidence="2" key="1">
    <citation type="submission" date="2011-07" db="EMBL/GenBank/DDBJ databases">
        <title>Divergent evolution of antigenic variation in African trypanosomes.</title>
        <authorList>
            <person name="Jackson A.P."/>
            <person name="Berry A."/>
            <person name="Allison H.C."/>
            <person name="Burton P."/>
            <person name="Anderson J."/>
            <person name="Aslett M."/>
            <person name="Brown R."/>
            <person name="Corton N."/>
            <person name="Harris D."/>
            <person name="Hauser H."/>
            <person name="Gamble J."/>
            <person name="Gilderthorp R."/>
            <person name="McQuillan J."/>
            <person name="Quail M.A."/>
            <person name="Sanders M."/>
            <person name="Van Tonder A."/>
            <person name="Ginger M.L."/>
            <person name="Donelson J.E."/>
            <person name="Field M.C."/>
            <person name="Barry J.D."/>
            <person name="Berriman M."/>
            <person name="Hertz-Fowler C."/>
        </authorList>
    </citation>
    <scope>NUCLEOTIDE SEQUENCE [LARGE SCALE GENOMIC DNA]</scope>
    <source>
        <strain evidence="2">IL3000</strain>
    </source>
</reference>
<dbReference type="EMBL" id="CAEQ01001890">
    <property type="protein sequence ID" value="CCD15387.1"/>
    <property type="molecule type" value="Genomic_DNA"/>
</dbReference>